<comment type="similarity">
    <text evidence="2">Belongs to the membrane fusion protein (MFP) (TC 8.A.1) family.</text>
</comment>
<feature type="domain" description="Multidrug resistance protein MdtA-like beta-barrel" evidence="7">
    <location>
        <begin position="205"/>
        <end position="285"/>
    </location>
</feature>
<dbReference type="Pfam" id="PF25876">
    <property type="entry name" value="HH_MFP_RND"/>
    <property type="match status" value="1"/>
</dbReference>
<dbReference type="PROSITE" id="PS51257">
    <property type="entry name" value="PROKAR_LIPOPROTEIN"/>
    <property type="match status" value="1"/>
</dbReference>
<sequence>MVNKKNMIWLAVLFLIVTAGCSKQQATGQPKEVVVKAMQVMQQDTPVTYEFVGEIVAKDEVQIKAQVTGNISRKLFNGGDTVQAGQPLYEIDRRKYVASVADSQAQVAQAQASLSNIQRDVVRYQNLADQGGIAVQTLDTSKSQAEQAAAQVSAYQAKLDQAQNDLSDTVVVSPVNGRIGVGELSVGGYVQAGSTVMATVSTVDPVQVRFSMSENEYLKFAQMGNSPDAWGQNLKLVLSNGSEYPITGRLEQVDRGMANQTGTLAMKASFGNPQQLLVPGMFARIVANGETRQGALLIPQRAVQELLGKTFVTVVGANNEAVTKPVKLGPKIGNLQIIEEGLTVEDVVVVEGFAKTQPGTPLKITMIGLNDLNIPGAK</sequence>
<dbReference type="NCBIfam" id="TIGR01730">
    <property type="entry name" value="RND_mfp"/>
    <property type="match status" value="1"/>
</dbReference>
<evidence type="ECO:0000313" key="9">
    <source>
        <dbReference type="EMBL" id="XFO68908.1"/>
    </source>
</evidence>
<dbReference type="Gene3D" id="2.40.420.20">
    <property type="match status" value="1"/>
</dbReference>
<evidence type="ECO:0000256" key="2">
    <source>
        <dbReference type="ARBA" id="ARBA00009477"/>
    </source>
</evidence>
<comment type="subcellular location">
    <subcellularLocation>
        <location evidence="1">Cell envelope</location>
    </subcellularLocation>
</comment>
<evidence type="ECO:0000313" key="10">
    <source>
        <dbReference type="Proteomes" id="UP000216752"/>
    </source>
</evidence>
<dbReference type="SUPFAM" id="SSF111369">
    <property type="entry name" value="HlyD-like secretion proteins"/>
    <property type="match status" value="1"/>
</dbReference>
<dbReference type="Pfam" id="PF25967">
    <property type="entry name" value="RND-MFP_C"/>
    <property type="match status" value="1"/>
</dbReference>
<dbReference type="InterPro" id="IPR058625">
    <property type="entry name" value="MdtA-like_BSH"/>
</dbReference>
<dbReference type="EMBL" id="CP155573">
    <property type="protein sequence ID" value="XFO68908.1"/>
    <property type="molecule type" value="Genomic_DNA"/>
</dbReference>
<name>A0ABZ3IU60_9FIRM</name>
<dbReference type="Proteomes" id="UP000216752">
    <property type="component" value="Chromosome"/>
</dbReference>
<keyword evidence="3" id="KW-0175">Coiled coil</keyword>
<keyword evidence="10" id="KW-1185">Reference proteome</keyword>
<evidence type="ECO:0000256" key="1">
    <source>
        <dbReference type="ARBA" id="ARBA00004196"/>
    </source>
</evidence>
<evidence type="ECO:0000259" key="6">
    <source>
        <dbReference type="Pfam" id="PF25917"/>
    </source>
</evidence>
<dbReference type="Gene3D" id="1.10.287.470">
    <property type="entry name" value="Helix hairpin bin"/>
    <property type="match status" value="1"/>
</dbReference>
<evidence type="ECO:0000259" key="8">
    <source>
        <dbReference type="Pfam" id="PF25967"/>
    </source>
</evidence>
<feature type="domain" description="Multidrug resistance protein MdtA-like barrel-sandwich hybrid" evidence="6">
    <location>
        <begin position="60"/>
        <end position="199"/>
    </location>
</feature>
<feature type="signal peptide" evidence="4">
    <location>
        <begin position="1"/>
        <end position="19"/>
    </location>
</feature>
<evidence type="ECO:0000256" key="4">
    <source>
        <dbReference type="SAM" id="SignalP"/>
    </source>
</evidence>
<dbReference type="PANTHER" id="PTHR30158:SF3">
    <property type="entry name" value="MULTIDRUG EFFLUX PUMP SUBUNIT ACRA-RELATED"/>
    <property type="match status" value="1"/>
</dbReference>
<evidence type="ECO:0000256" key="3">
    <source>
        <dbReference type="SAM" id="Coils"/>
    </source>
</evidence>
<feature type="domain" description="Multidrug resistance protein MdtA-like alpha-helical hairpin" evidence="5">
    <location>
        <begin position="101"/>
        <end position="167"/>
    </location>
</feature>
<dbReference type="Pfam" id="PF25944">
    <property type="entry name" value="Beta-barrel_RND"/>
    <property type="match status" value="1"/>
</dbReference>
<accession>A0ABZ3IU60</accession>
<gene>
    <name evidence="9" type="primary">bepF_1</name>
    <name evidence="9" type="ORF">SPSIL_051360</name>
</gene>
<organism evidence="9 10">
    <name type="scientific">Sporomusa silvacetica DSM 10669</name>
    <dbReference type="NCBI Taxonomy" id="1123289"/>
    <lineage>
        <taxon>Bacteria</taxon>
        <taxon>Bacillati</taxon>
        <taxon>Bacillota</taxon>
        <taxon>Negativicutes</taxon>
        <taxon>Selenomonadales</taxon>
        <taxon>Sporomusaceae</taxon>
        <taxon>Sporomusa</taxon>
    </lineage>
</organism>
<reference evidence="9" key="1">
    <citation type="submission" date="2024-05" db="EMBL/GenBank/DDBJ databases">
        <title>Isolation and characterization of Sporomusa carbonis sp. nov., a carboxydotrophic hydrogenogen in the genus of Sporomusa isolated from a charcoal burning pile.</title>
        <authorList>
            <person name="Boeer T."/>
            <person name="Rosenbaum F."/>
            <person name="Eysell L."/>
            <person name="Mueller V."/>
            <person name="Daniel R."/>
            <person name="Poehlein A."/>
        </authorList>
    </citation>
    <scope>NUCLEOTIDE SEQUENCE [LARGE SCALE GENOMIC DNA]</scope>
    <source>
        <strain evidence="9">DSM 10669</strain>
    </source>
</reference>
<dbReference type="Gene3D" id="2.40.50.100">
    <property type="match status" value="1"/>
</dbReference>
<dbReference type="RefSeq" id="WP_094604338.1">
    <property type="nucleotide sequence ID" value="NZ_CP155573.1"/>
</dbReference>
<dbReference type="InterPro" id="IPR058626">
    <property type="entry name" value="MdtA-like_b-barrel"/>
</dbReference>
<dbReference type="InterPro" id="IPR058627">
    <property type="entry name" value="MdtA-like_C"/>
</dbReference>
<feature type="domain" description="Multidrug resistance protein MdtA-like C-terminal permuted SH3" evidence="8">
    <location>
        <begin position="295"/>
        <end position="353"/>
    </location>
</feature>
<dbReference type="Pfam" id="PF25917">
    <property type="entry name" value="BSH_RND"/>
    <property type="match status" value="1"/>
</dbReference>
<evidence type="ECO:0000259" key="7">
    <source>
        <dbReference type="Pfam" id="PF25944"/>
    </source>
</evidence>
<dbReference type="PANTHER" id="PTHR30158">
    <property type="entry name" value="ACRA/E-RELATED COMPONENT OF DRUG EFFLUX TRANSPORTER"/>
    <property type="match status" value="1"/>
</dbReference>
<feature type="coiled-coil region" evidence="3">
    <location>
        <begin position="100"/>
        <end position="165"/>
    </location>
</feature>
<proteinExistence type="inferred from homology"/>
<evidence type="ECO:0000259" key="5">
    <source>
        <dbReference type="Pfam" id="PF25876"/>
    </source>
</evidence>
<dbReference type="InterPro" id="IPR006143">
    <property type="entry name" value="RND_pump_MFP"/>
</dbReference>
<protein>
    <submittedName>
        <fullName evidence="9">Efflux pump periplasmic linker BepF</fullName>
    </submittedName>
</protein>
<dbReference type="InterPro" id="IPR058624">
    <property type="entry name" value="MdtA-like_HH"/>
</dbReference>
<dbReference type="Gene3D" id="2.40.30.170">
    <property type="match status" value="1"/>
</dbReference>
<keyword evidence="4" id="KW-0732">Signal</keyword>
<feature type="chain" id="PRO_5045428332" evidence="4">
    <location>
        <begin position="20"/>
        <end position="378"/>
    </location>
</feature>